<reference evidence="1 2" key="1">
    <citation type="journal article" date="2024" name="Commun. Biol.">
        <title>Comparative genomic analysis of thermophilic fungi reveals convergent evolutionary adaptations and gene losses.</title>
        <authorList>
            <person name="Steindorff A.S."/>
            <person name="Aguilar-Pontes M.V."/>
            <person name="Robinson A.J."/>
            <person name="Andreopoulos B."/>
            <person name="LaButti K."/>
            <person name="Kuo A."/>
            <person name="Mondo S."/>
            <person name="Riley R."/>
            <person name="Otillar R."/>
            <person name="Haridas S."/>
            <person name="Lipzen A."/>
            <person name="Grimwood J."/>
            <person name="Schmutz J."/>
            <person name="Clum A."/>
            <person name="Reid I.D."/>
            <person name="Moisan M.C."/>
            <person name="Butler G."/>
            <person name="Nguyen T.T.M."/>
            <person name="Dewar K."/>
            <person name="Conant G."/>
            <person name="Drula E."/>
            <person name="Henrissat B."/>
            <person name="Hansel C."/>
            <person name="Singer S."/>
            <person name="Hutchinson M.I."/>
            <person name="de Vries R.P."/>
            <person name="Natvig D.O."/>
            <person name="Powell A.J."/>
            <person name="Tsang A."/>
            <person name="Grigoriev I.V."/>
        </authorList>
    </citation>
    <scope>NUCLEOTIDE SEQUENCE [LARGE SCALE GENOMIC DNA]</scope>
    <source>
        <strain evidence="1 2">CBS 494.80</strain>
    </source>
</reference>
<keyword evidence="2" id="KW-1185">Reference proteome</keyword>
<protein>
    <submittedName>
        <fullName evidence="1">Uncharacterized protein</fullName>
    </submittedName>
</protein>
<evidence type="ECO:0000313" key="2">
    <source>
        <dbReference type="Proteomes" id="UP001595075"/>
    </source>
</evidence>
<gene>
    <name evidence="1" type="ORF">VTL71DRAFT_15328</name>
</gene>
<name>A0ABR4CGA0_9HELO</name>
<comment type="caution">
    <text evidence="1">The sequence shown here is derived from an EMBL/GenBank/DDBJ whole genome shotgun (WGS) entry which is preliminary data.</text>
</comment>
<dbReference type="EMBL" id="JAZHXI010000008">
    <property type="protein sequence ID" value="KAL2068990.1"/>
    <property type="molecule type" value="Genomic_DNA"/>
</dbReference>
<organism evidence="1 2">
    <name type="scientific">Oculimacula yallundae</name>
    <dbReference type="NCBI Taxonomy" id="86028"/>
    <lineage>
        <taxon>Eukaryota</taxon>
        <taxon>Fungi</taxon>
        <taxon>Dikarya</taxon>
        <taxon>Ascomycota</taxon>
        <taxon>Pezizomycotina</taxon>
        <taxon>Leotiomycetes</taxon>
        <taxon>Helotiales</taxon>
        <taxon>Ploettnerulaceae</taxon>
        <taxon>Oculimacula</taxon>
    </lineage>
</organism>
<proteinExistence type="predicted"/>
<evidence type="ECO:0000313" key="1">
    <source>
        <dbReference type="EMBL" id="KAL2068990.1"/>
    </source>
</evidence>
<dbReference type="Proteomes" id="UP001595075">
    <property type="component" value="Unassembled WGS sequence"/>
</dbReference>
<accession>A0ABR4CGA0</accession>
<feature type="non-terminal residue" evidence="1">
    <location>
        <position position="69"/>
    </location>
</feature>
<sequence>MHLRDPNRIHACRESEVEIEVPHTRLNSSIFTVAGARTNHRDRLQETAIPGTYQQPDLYVFGLLTSLTP</sequence>